<dbReference type="Gene3D" id="3.20.20.140">
    <property type="entry name" value="Metal-dependent hydrolases"/>
    <property type="match status" value="1"/>
</dbReference>
<dbReference type="Gene3D" id="3.10.310.70">
    <property type="match status" value="1"/>
</dbReference>
<accession>A0A8H3IRP7</accession>
<name>A0A8H3IRP7_9LECA</name>
<organism evidence="2 3">
    <name type="scientific">Alectoria fallacina</name>
    <dbReference type="NCBI Taxonomy" id="1903189"/>
    <lineage>
        <taxon>Eukaryota</taxon>
        <taxon>Fungi</taxon>
        <taxon>Dikarya</taxon>
        <taxon>Ascomycota</taxon>
        <taxon>Pezizomycotina</taxon>
        <taxon>Lecanoromycetes</taxon>
        <taxon>OSLEUM clade</taxon>
        <taxon>Lecanoromycetidae</taxon>
        <taxon>Lecanorales</taxon>
        <taxon>Lecanorineae</taxon>
        <taxon>Parmeliaceae</taxon>
        <taxon>Alectoria</taxon>
    </lineage>
</organism>
<comment type="caution">
    <text evidence="2">The sequence shown here is derived from an EMBL/GenBank/DDBJ whole genome shotgun (WGS) entry which is preliminary data.</text>
</comment>
<protein>
    <recommendedName>
        <fullName evidence="1">Amidohydrolase 3 domain-containing protein</fullName>
    </recommendedName>
</protein>
<dbReference type="GO" id="GO:0016810">
    <property type="term" value="F:hydrolase activity, acting on carbon-nitrogen (but not peptide) bonds"/>
    <property type="evidence" value="ECO:0007669"/>
    <property type="project" value="InterPro"/>
</dbReference>
<evidence type="ECO:0000313" key="3">
    <source>
        <dbReference type="Proteomes" id="UP000664203"/>
    </source>
</evidence>
<dbReference type="SUPFAM" id="SSF51556">
    <property type="entry name" value="Metallo-dependent hydrolases"/>
    <property type="match status" value="1"/>
</dbReference>
<dbReference type="PANTHER" id="PTHR22642:SF20">
    <property type="entry name" value="AMIDOHYDROLASE 3 DOMAIN-CONTAINING PROTEIN"/>
    <property type="match status" value="1"/>
</dbReference>
<gene>
    <name evidence="2" type="ORF">ALECFALPRED_007423</name>
</gene>
<evidence type="ECO:0000313" key="2">
    <source>
        <dbReference type="EMBL" id="CAF9937822.1"/>
    </source>
</evidence>
<dbReference type="Pfam" id="PF07969">
    <property type="entry name" value="Amidohydro_3"/>
    <property type="match status" value="1"/>
</dbReference>
<dbReference type="Proteomes" id="UP000664203">
    <property type="component" value="Unassembled WGS sequence"/>
</dbReference>
<reference evidence="2" key="1">
    <citation type="submission" date="2021-03" db="EMBL/GenBank/DDBJ databases">
        <authorList>
            <person name="Tagirdzhanova G."/>
        </authorList>
    </citation>
    <scope>NUCLEOTIDE SEQUENCE</scope>
</reference>
<dbReference type="PANTHER" id="PTHR22642">
    <property type="entry name" value="IMIDAZOLONEPROPIONASE"/>
    <property type="match status" value="1"/>
</dbReference>
<dbReference type="EMBL" id="CAJPDR010000490">
    <property type="protein sequence ID" value="CAF9937822.1"/>
    <property type="molecule type" value="Genomic_DNA"/>
</dbReference>
<dbReference type="OrthoDB" id="3501663at2759"/>
<proteinExistence type="predicted"/>
<evidence type="ECO:0000259" key="1">
    <source>
        <dbReference type="Pfam" id="PF07969"/>
    </source>
</evidence>
<dbReference type="Gene3D" id="2.30.40.10">
    <property type="entry name" value="Urease, subunit C, domain 1"/>
    <property type="match status" value="1"/>
</dbReference>
<dbReference type="InterPro" id="IPR011059">
    <property type="entry name" value="Metal-dep_hydrolase_composite"/>
</dbReference>
<dbReference type="AlphaFoldDB" id="A0A8H3IRP7"/>
<dbReference type="InterPro" id="IPR032466">
    <property type="entry name" value="Metal_Hydrolase"/>
</dbReference>
<sequence length="407" mass="43949">MLDPIDAKDLHSTWCNSAALLKELDVDLTENPVGGKIHRDEDESPSGLLSEAAAVALVWPHIARYTPLEDRIEALREAVIVYTQAAYTGMVEMAMDESAWAGLQLLRSLERLPSPVAAHWLISPSDDETVTLKQVDRAIELREKFNLDTSPALRLTGIKIICDGVVDACTAALTQAYSSNSVSCSPLWTPRMLGPVIQKADSVGLQCALHAIGDAAIKNAIDALEKFGTPGRSHRIEHLELTSPEEAKRLGKAGIIASAQPVHSDPAILRAWPKLLGEAKCEQTCAYKDFLDGVAVLALGSDAPTAPYVPLSNLCCATTRRSAKEPESLGTTNEQHALQLATTMAAATEGAAYSCFPDAWTGRLRAGLKADFAVVDMSWTSEDLPEAQVCQTWFEGKKVYDCDDEGH</sequence>
<feature type="domain" description="Amidohydrolase 3" evidence="1">
    <location>
        <begin position="6"/>
        <end position="400"/>
    </location>
</feature>
<keyword evidence="3" id="KW-1185">Reference proteome</keyword>
<dbReference type="InterPro" id="IPR013108">
    <property type="entry name" value="Amidohydro_3"/>
</dbReference>